<evidence type="ECO:0000313" key="3">
    <source>
        <dbReference type="Proteomes" id="UP001054945"/>
    </source>
</evidence>
<keyword evidence="1" id="KW-0812">Transmembrane</keyword>
<dbReference type="Proteomes" id="UP001054945">
    <property type="component" value="Unassembled WGS sequence"/>
</dbReference>
<gene>
    <name evidence="2" type="ORF">CEXT_53561</name>
</gene>
<keyword evidence="1" id="KW-1133">Transmembrane helix</keyword>
<dbReference type="AlphaFoldDB" id="A0AAV4TUA7"/>
<comment type="caution">
    <text evidence="2">The sequence shown here is derived from an EMBL/GenBank/DDBJ whole genome shotgun (WGS) entry which is preliminary data.</text>
</comment>
<dbReference type="EMBL" id="BPLR01011747">
    <property type="protein sequence ID" value="GIY48759.1"/>
    <property type="molecule type" value="Genomic_DNA"/>
</dbReference>
<proteinExistence type="predicted"/>
<evidence type="ECO:0000256" key="1">
    <source>
        <dbReference type="SAM" id="Phobius"/>
    </source>
</evidence>
<sequence length="69" mass="7853">MSRDSRKSSVYRLLCIVIVSCMVATTTANKLHKFFHREEGSTEELREGVRRVATPLMALAVVLKLVFEK</sequence>
<reference evidence="2 3" key="1">
    <citation type="submission" date="2021-06" db="EMBL/GenBank/DDBJ databases">
        <title>Caerostris extrusa draft genome.</title>
        <authorList>
            <person name="Kono N."/>
            <person name="Arakawa K."/>
        </authorList>
    </citation>
    <scope>NUCLEOTIDE SEQUENCE [LARGE SCALE GENOMIC DNA]</scope>
</reference>
<organism evidence="2 3">
    <name type="scientific">Caerostris extrusa</name>
    <name type="common">Bark spider</name>
    <name type="synonym">Caerostris bankana</name>
    <dbReference type="NCBI Taxonomy" id="172846"/>
    <lineage>
        <taxon>Eukaryota</taxon>
        <taxon>Metazoa</taxon>
        <taxon>Ecdysozoa</taxon>
        <taxon>Arthropoda</taxon>
        <taxon>Chelicerata</taxon>
        <taxon>Arachnida</taxon>
        <taxon>Araneae</taxon>
        <taxon>Araneomorphae</taxon>
        <taxon>Entelegynae</taxon>
        <taxon>Araneoidea</taxon>
        <taxon>Araneidae</taxon>
        <taxon>Caerostris</taxon>
    </lineage>
</organism>
<evidence type="ECO:0000313" key="2">
    <source>
        <dbReference type="EMBL" id="GIY48759.1"/>
    </source>
</evidence>
<protein>
    <submittedName>
        <fullName evidence="2">Uncharacterized protein</fullName>
    </submittedName>
</protein>
<keyword evidence="3" id="KW-1185">Reference proteome</keyword>
<name>A0AAV4TUA7_CAEEX</name>
<feature type="transmembrane region" description="Helical" evidence="1">
    <location>
        <begin position="9"/>
        <end position="28"/>
    </location>
</feature>
<accession>A0AAV4TUA7</accession>
<keyword evidence="1" id="KW-0472">Membrane</keyword>